<protein>
    <recommendedName>
        <fullName evidence="1">Integrase catalytic domain-containing protein</fullName>
    </recommendedName>
</protein>
<evidence type="ECO:0000313" key="3">
    <source>
        <dbReference type="Proteomes" id="UP000768471"/>
    </source>
</evidence>
<evidence type="ECO:0000313" key="2">
    <source>
        <dbReference type="EMBL" id="MBH5328250.1"/>
    </source>
</evidence>
<name>A0ABS0N7H8_9NEIS</name>
<accession>A0ABS0N7H8</accession>
<sequence>MQEYIHGKQTLTQLAARYQCSAKTIQRHIRQVAPPANTAQKVWAANLIMDTTYFGRNFGVMVFLDSLSGQVLHHQYVEHETAALYQAGLRHILRQGISIQSITADGFKGLPKLFPGVPFRLCRFHQQQTIRRYLTRKPKSAAAKELKALADSLFQLSQADFTRQLRQWHSRYRDYLNEKSYEEEGGARWWYTHKNLRSAYHSLNSGLPYLFTFERNREWMMPNTTNMLEGRFGELKVKIRCHAGMSVQTKKLFIDNFFRTKKGHLG</sequence>
<feature type="domain" description="Integrase catalytic" evidence="1">
    <location>
        <begin position="30"/>
        <end position="216"/>
    </location>
</feature>
<keyword evidence="3" id="KW-1185">Reference proteome</keyword>
<dbReference type="Proteomes" id="UP000768471">
    <property type="component" value="Unassembled WGS sequence"/>
</dbReference>
<dbReference type="InterPro" id="IPR001584">
    <property type="entry name" value="Integrase_cat-core"/>
</dbReference>
<dbReference type="PROSITE" id="PS50994">
    <property type="entry name" value="INTEGRASE"/>
    <property type="match status" value="1"/>
</dbReference>
<comment type="caution">
    <text evidence="2">The sequence shown here is derived from an EMBL/GenBank/DDBJ whole genome shotgun (WGS) entry which is preliminary data.</text>
</comment>
<proteinExistence type="predicted"/>
<gene>
    <name evidence="2" type="ORF">H9Q10_00995</name>
</gene>
<reference evidence="2 3" key="1">
    <citation type="submission" date="2020-09" db="EMBL/GenBank/DDBJ databases">
        <title>Eikenella S3660 sp. nov., isolated from a throat swab.</title>
        <authorList>
            <person name="Buhl M."/>
        </authorList>
    </citation>
    <scope>NUCLEOTIDE SEQUENCE [LARGE SCALE GENOMIC DNA]</scope>
    <source>
        <strain evidence="2 3">S3360</strain>
    </source>
</reference>
<evidence type="ECO:0000259" key="1">
    <source>
        <dbReference type="PROSITE" id="PS50994"/>
    </source>
</evidence>
<organism evidence="2 3">
    <name type="scientific">Eikenella glucosivorans</name>
    <dbReference type="NCBI Taxonomy" id="2766967"/>
    <lineage>
        <taxon>Bacteria</taxon>
        <taxon>Pseudomonadati</taxon>
        <taxon>Pseudomonadota</taxon>
        <taxon>Betaproteobacteria</taxon>
        <taxon>Neisseriales</taxon>
        <taxon>Neisseriaceae</taxon>
        <taxon>Eikenella</taxon>
    </lineage>
</organism>
<dbReference type="EMBL" id="JACSGR010000001">
    <property type="protein sequence ID" value="MBH5328250.1"/>
    <property type="molecule type" value="Genomic_DNA"/>
</dbReference>